<dbReference type="PIRSF" id="PIRSF001362">
    <property type="entry name" value="Isocit_lyase"/>
    <property type="match status" value="1"/>
</dbReference>
<evidence type="ECO:0000256" key="3">
    <source>
        <dbReference type="ARBA" id="ARBA00023239"/>
    </source>
</evidence>
<evidence type="ECO:0000256" key="5">
    <source>
        <dbReference type="ARBA" id="ARBA00031022"/>
    </source>
</evidence>
<dbReference type="GO" id="GO:0016829">
    <property type="term" value="F:lyase activity"/>
    <property type="evidence" value="ECO:0007669"/>
    <property type="project" value="UniProtKB-KW"/>
</dbReference>
<accession>A0ABR9EGR8</accession>
<dbReference type="Proteomes" id="UP000615755">
    <property type="component" value="Unassembled WGS sequence"/>
</dbReference>
<dbReference type="PANTHER" id="PTHR21631">
    <property type="entry name" value="ISOCITRATE LYASE/MALATE SYNTHASE"/>
    <property type="match status" value="1"/>
</dbReference>
<keyword evidence="3 7" id="KW-0456">Lyase</keyword>
<gene>
    <name evidence="7" type="primary">aceA</name>
    <name evidence="7" type="ORF">PAUR_b0159</name>
</gene>
<evidence type="ECO:0000256" key="1">
    <source>
        <dbReference type="ARBA" id="ARBA00017446"/>
    </source>
</evidence>
<sequence>MTNYQSKIDHYTTLCQNKNTSWQSINPEFASRMNLQNRFKTGLDIAKYTANIMREDMAAYDADNSQYTQSLGCWHGFTAQQMMMAVKRHQKTTKRSYVYLSGWMVAALRSEFGPLPDQSMHEKTSVPALIEEIYTFLKQADARELDHLYKALDEAKSRGQATQEITAKINNFETHVVPIIADIDAGFGNEEATYLLAKKMIEAGACAIQIENQVSDAKQCGHQAGKVTVPHEDFLAKINAVRYAFLELGVEDGVIVARTDSLGASLTQKIPVSQSPGDLASQYTAFLDTTEIHNVNDLTDGEMAIKLNGKLCKPVRLDNGLYQFKEGTEKARVILDCVTSLQSGADLLWIETEQPNVNQIAELVNSIKEQVPNAKLVYNNSPSFNWTLKFREQVYSQWETQGKDLSRYPNPNVNAKALMAPELDNTELAREADKLVQNFQQDGAREAGIFHHLITLPTYHTAALSTDILAEGYFGELGMLAYVRDVQRQEIRREQASVKHQDLAGSNIGDTHKEYFSGENALKAGGTANTMNQF</sequence>
<dbReference type="Gene3D" id="3.20.20.60">
    <property type="entry name" value="Phosphoenolpyruvate-binding domains"/>
    <property type="match status" value="1"/>
</dbReference>
<keyword evidence="8" id="KW-1185">Reference proteome</keyword>
<dbReference type="InterPro" id="IPR006254">
    <property type="entry name" value="Isocitrate_lyase"/>
</dbReference>
<dbReference type="RefSeq" id="WP_192509340.1">
    <property type="nucleotide sequence ID" value="NZ_AQGV01000015.1"/>
</dbReference>
<proteinExistence type="predicted"/>
<protein>
    <recommendedName>
        <fullName evidence="1">Isocitrate lyase</fullName>
    </recommendedName>
    <alternativeName>
        <fullName evidence="5">Isocitrase</fullName>
    </alternativeName>
    <alternativeName>
        <fullName evidence="6">Isocitratase</fullName>
    </alternativeName>
</protein>
<evidence type="ECO:0000313" key="8">
    <source>
        <dbReference type="Proteomes" id="UP000615755"/>
    </source>
</evidence>
<evidence type="ECO:0000256" key="2">
    <source>
        <dbReference type="ARBA" id="ARBA00022723"/>
    </source>
</evidence>
<dbReference type="InterPro" id="IPR039556">
    <property type="entry name" value="ICL/PEPM"/>
</dbReference>
<dbReference type="InterPro" id="IPR015813">
    <property type="entry name" value="Pyrv/PenolPyrv_kinase-like_dom"/>
</dbReference>
<dbReference type="InterPro" id="IPR040442">
    <property type="entry name" value="Pyrv_kinase-like_dom_sf"/>
</dbReference>
<dbReference type="EMBL" id="AQGV01000015">
    <property type="protein sequence ID" value="MBE0370185.1"/>
    <property type="molecule type" value="Genomic_DNA"/>
</dbReference>
<evidence type="ECO:0000256" key="4">
    <source>
        <dbReference type="ARBA" id="ARBA00023531"/>
    </source>
</evidence>
<evidence type="ECO:0000313" key="7">
    <source>
        <dbReference type="EMBL" id="MBE0370185.1"/>
    </source>
</evidence>
<dbReference type="CDD" id="cd00377">
    <property type="entry name" value="ICL_PEPM"/>
    <property type="match status" value="1"/>
</dbReference>
<evidence type="ECO:0000256" key="6">
    <source>
        <dbReference type="ARBA" id="ARBA00031921"/>
    </source>
</evidence>
<dbReference type="NCBIfam" id="NF005074">
    <property type="entry name" value="PRK06498.1"/>
    <property type="match status" value="1"/>
</dbReference>
<organism evidence="7 8">
    <name type="scientific">Pseudoalteromonas aurantia 208</name>
    <dbReference type="NCBI Taxonomy" id="1314867"/>
    <lineage>
        <taxon>Bacteria</taxon>
        <taxon>Pseudomonadati</taxon>
        <taxon>Pseudomonadota</taxon>
        <taxon>Gammaproteobacteria</taxon>
        <taxon>Alteromonadales</taxon>
        <taxon>Pseudoalteromonadaceae</taxon>
        <taxon>Pseudoalteromonas</taxon>
    </lineage>
</organism>
<comment type="catalytic activity">
    <reaction evidence="4">
        <text>D-threo-isocitrate = glyoxylate + succinate</text>
        <dbReference type="Rhea" id="RHEA:13245"/>
        <dbReference type="ChEBI" id="CHEBI:15562"/>
        <dbReference type="ChEBI" id="CHEBI:30031"/>
        <dbReference type="ChEBI" id="CHEBI:36655"/>
        <dbReference type="EC" id="4.1.3.1"/>
    </reaction>
</comment>
<reference evidence="7 8" key="1">
    <citation type="submission" date="2015-03" db="EMBL/GenBank/DDBJ databases">
        <title>Genome sequence of Pseudoalteromonas aurantia.</title>
        <authorList>
            <person name="Xie B.-B."/>
            <person name="Rong J.-C."/>
            <person name="Qin Q.-L."/>
            <person name="Zhang Y.-Z."/>
        </authorList>
    </citation>
    <scope>NUCLEOTIDE SEQUENCE [LARGE SCALE GENOMIC DNA]</scope>
    <source>
        <strain evidence="7 8">208</strain>
    </source>
</reference>
<keyword evidence="2" id="KW-0479">Metal-binding</keyword>
<name>A0ABR9EGR8_9GAMM</name>
<dbReference type="PANTHER" id="PTHR21631:SF3">
    <property type="entry name" value="BIFUNCTIONAL GLYOXYLATE CYCLE PROTEIN"/>
    <property type="match status" value="1"/>
</dbReference>
<dbReference type="Pfam" id="PF00463">
    <property type="entry name" value="ICL"/>
    <property type="match status" value="3"/>
</dbReference>
<comment type="caution">
    <text evidence="7">The sequence shown here is derived from an EMBL/GenBank/DDBJ whole genome shotgun (WGS) entry which is preliminary data.</text>
</comment>
<dbReference type="SUPFAM" id="SSF51621">
    <property type="entry name" value="Phosphoenolpyruvate/pyruvate domain"/>
    <property type="match status" value="1"/>
</dbReference>